<name>A0ABM0GPA6_SACKO</name>
<proteinExistence type="inferred from homology"/>
<evidence type="ECO:0000256" key="6">
    <source>
        <dbReference type="ARBA" id="ARBA00022679"/>
    </source>
</evidence>
<evidence type="ECO:0000256" key="2">
    <source>
        <dbReference type="ARBA" id="ARBA00006962"/>
    </source>
</evidence>
<dbReference type="InterPro" id="IPR039042">
    <property type="entry name" value="Alg13-like"/>
</dbReference>
<dbReference type="Proteomes" id="UP000694865">
    <property type="component" value="Unplaced"/>
</dbReference>
<evidence type="ECO:0000313" key="10">
    <source>
        <dbReference type="RefSeq" id="XP_002734333.2"/>
    </source>
</evidence>
<sequence>MVFVTVGTTKFDALVEAVSSPSIRRQLESLGFTRLVLQIGRGQYEPESFIKPNFRMDVYRFKDSIADDIKGASLIISHAGAGSVLESLGAKKPLVVVINEHLMGNHQIELAYKLYTEGHLLYCTPSELLKTLQDLDVSKLKPFPPGQPEKFAAYVDQFFGLS</sequence>
<dbReference type="GO" id="GO:0016740">
    <property type="term" value="F:transferase activity"/>
    <property type="evidence" value="ECO:0007669"/>
    <property type="project" value="UniProtKB-KW"/>
</dbReference>
<dbReference type="SUPFAM" id="SSF53756">
    <property type="entry name" value="UDP-Glycosyltransferase/glycogen phosphorylase"/>
    <property type="match status" value="1"/>
</dbReference>
<keyword evidence="5" id="KW-0328">Glycosyltransferase</keyword>
<evidence type="ECO:0000256" key="7">
    <source>
        <dbReference type="ARBA" id="ARBA00022824"/>
    </source>
</evidence>
<dbReference type="Gene3D" id="3.40.50.2000">
    <property type="entry name" value="Glycogen Phosphorylase B"/>
    <property type="match status" value="1"/>
</dbReference>
<comment type="similarity">
    <text evidence="2">Belongs to the glycosyltransferase 28 family.</text>
</comment>
<dbReference type="Pfam" id="PF04101">
    <property type="entry name" value="Glyco_tran_28_C"/>
    <property type="match status" value="1"/>
</dbReference>
<organism evidence="9 10">
    <name type="scientific">Saccoglossus kowalevskii</name>
    <name type="common">Acorn worm</name>
    <dbReference type="NCBI Taxonomy" id="10224"/>
    <lineage>
        <taxon>Eukaryota</taxon>
        <taxon>Metazoa</taxon>
        <taxon>Hemichordata</taxon>
        <taxon>Enteropneusta</taxon>
        <taxon>Harrimaniidae</taxon>
        <taxon>Saccoglossus</taxon>
    </lineage>
</organism>
<reference evidence="10" key="1">
    <citation type="submission" date="2025-08" db="UniProtKB">
        <authorList>
            <consortium name="RefSeq"/>
        </authorList>
    </citation>
    <scope>IDENTIFICATION</scope>
    <source>
        <tissue evidence="10">Testes</tissue>
    </source>
</reference>
<keyword evidence="6 10" id="KW-0808">Transferase</keyword>
<feature type="domain" description="Glycosyl transferase family 28 C-terminal" evidence="8">
    <location>
        <begin position="1"/>
        <end position="147"/>
    </location>
</feature>
<dbReference type="RefSeq" id="XP_002734333.2">
    <property type="nucleotide sequence ID" value="XM_002734287.2"/>
</dbReference>
<dbReference type="EC" id="2.4.1.141" evidence="3"/>
<evidence type="ECO:0000256" key="4">
    <source>
        <dbReference type="ARBA" id="ARBA00017468"/>
    </source>
</evidence>
<keyword evidence="9" id="KW-1185">Reference proteome</keyword>
<protein>
    <recommendedName>
        <fullName evidence="4">UDP-N-acetylglucosamine transferase subunit ALG13</fullName>
        <ecNumber evidence="3">2.4.1.141</ecNumber>
    </recommendedName>
</protein>
<comment type="subcellular location">
    <subcellularLocation>
        <location evidence="1">Endoplasmic reticulum</location>
    </subcellularLocation>
</comment>
<accession>A0ABM0GPA6</accession>
<evidence type="ECO:0000256" key="1">
    <source>
        <dbReference type="ARBA" id="ARBA00004240"/>
    </source>
</evidence>
<evidence type="ECO:0000256" key="3">
    <source>
        <dbReference type="ARBA" id="ARBA00012614"/>
    </source>
</evidence>
<evidence type="ECO:0000256" key="5">
    <source>
        <dbReference type="ARBA" id="ARBA00022676"/>
    </source>
</evidence>
<dbReference type="PANTHER" id="PTHR12867:SF6">
    <property type="entry name" value="N-ACETYLGLUCOSAMINYLDIPHOSPHODOLICHOL N-ACETYLGLUCOSAMINYLTRANSFERASE"/>
    <property type="match status" value="1"/>
</dbReference>
<gene>
    <name evidence="10" type="primary">LOC100373165</name>
</gene>
<keyword evidence="7" id="KW-0256">Endoplasmic reticulum</keyword>
<dbReference type="GeneID" id="100373165"/>
<dbReference type="InterPro" id="IPR007235">
    <property type="entry name" value="Glyco_trans_28_C"/>
</dbReference>
<evidence type="ECO:0000259" key="8">
    <source>
        <dbReference type="Pfam" id="PF04101"/>
    </source>
</evidence>
<dbReference type="PANTHER" id="PTHR12867">
    <property type="entry name" value="GLYCOSYL TRANSFERASE-RELATED"/>
    <property type="match status" value="1"/>
</dbReference>
<evidence type="ECO:0000313" key="9">
    <source>
        <dbReference type="Proteomes" id="UP000694865"/>
    </source>
</evidence>